<gene>
    <name evidence="2" type="ORF">C1853_13165</name>
    <name evidence="1" type="ORF">C1872_13800</name>
</gene>
<sequence length="94" mass="10628">MNVDELAAKYGLTNEWIEESAAAYERGDYPHEDGQVYSGSHLDAVGKKRVTVVYPCEKVQRANRIAKSRGVKPSEIYRDALAEYLDKYETVASR</sequence>
<dbReference type="Proteomes" id="UP000253752">
    <property type="component" value="Unassembled WGS sequence"/>
</dbReference>
<evidence type="ECO:0000313" key="4">
    <source>
        <dbReference type="Proteomes" id="UP000253915"/>
    </source>
</evidence>
<evidence type="ECO:0000313" key="1">
    <source>
        <dbReference type="EMBL" id="RDB75638.1"/>
    </source>
</evidence>
<name>A0A369NDR5_EGGLN</name>
<evidence type="ECO:0000313" key="2">
    <source>
        <dbReference type="EMBL" id="RDC35090.1"/>
    </source>
</evidence>
<dbReference type="EMBL" id="PPUQ01000024">
    <property type="protein sequence ID" value="RDC35090.1"/>
    <property type="molecule type" value="Genomic_DNA"/>
</dbReference>
<comment type="caution">
    <text evidence="1">The sequence shown here is derived from an EMBL/GenBank/DDBJ whole genome shotgun (WGS) entry which is preliminary data.</text>
</comment>
<dbReference type="EMBL" id="PPTX01000027">
    <property type="protein sequence ID" value="RDB75638.1"/>
    <property type="molecule type" value="Genomic_DNA"/>
</dbReference>
<accession>A0A369NDR5</accession>
<protein>
    <submittedName>
        <fullName evidence="1">NADP oxidoreductase</fullName>
    </submittedName>
</protein>
<evidence type="ECO:0000313" key="3">
    <source>
        <dbReference type="Proteomes" id="UP000253752"/>
    </source>
</evidence>
<dbReference type="RefSeq" id="WP_015539653.1">
    <property type="nucleotide sequence ID" value="NZ_CABMOO010000023.1"/>
</dbReference>
<dbReference type="Proteomes" id="UP000253915">
    <property type="component" value="Unassembled WGS sequence"/>
</dbReference>
<organism evidence="1 3">
    <name type="scientific">Eggerthella lenta</name>
    <name type="common">Eubacterium lentum</name>
    <dbReference type="NCBI Taxonomy" id="84112"/>
    <lineage>
        <taxon>Bacteria</taxon>
        <taxon>Bacillati</taxon>
        <taxon>Actinomycetota</taxon>
        <taxon>Coriobacteriia</taxon>
        <taxon>Eggerthellales</taxon>
        <taxon>Eggerthellaceae</taxon>
        <taxon>Eggerthella</taxon>
    </lineage>
</organism>
<reference evidence="3 4" key="1">
    <citation type="journal article" date="2018" name="Elife">
        <title>Discovery and characterization of a prevalent human gut bacterial enzyme sufficient for the inactivation of a family of plant toxins.</title>
        <authorList>
            <person name="Koppel N."/>
            <person name="Bisanz J.E."/>
            <person name="Pandelia M.E."/>
            <person name="Turnbaugh P.J."/>
            <person name="Balskus E.P."/>
        </authorList>
    </citation>
    <scope>NUCLEOTIDE SEQUENCE [LARGE SCALE GENOMIC DNA]</scope>
    <source>
        <strain evidence="2 4">16A</strain>
        <strain evidence="1 3">MR1 #12</strain>
    </source>
</reference>
<dbReference type="CDD" id="cd21631">
    <property type="entry name" value="RHH_CopG_NikR-like"/>
    <property type="match status" value="1"/>
</dbReference>
<dbReference type="AlphaFoldDB" id="A0A369NDR5"/>
<proteinExistence type="predicted"/>